<keyword evidence="2" id="KW-1185">Reference proteome</keyword>
<dbReference type="Proteomes" id="UP000799776">
    <property type="component" value="Unassembled WGS sequence"/>
</dbReference>
<dbReference type="Gene3D" id="3.10.129.10">
    <property type="entry name" value="Hotdog Thioesterase"/>
    <property type="match status" value="1"/>
</dbReference>
<accession>A0A9P4HXR7</accession>
<dbReference type="InterPro" id="IPR050563">
    <property type="entry name" value="4-hydroxybenzoyl-CoA_TE"/>
</dbReference>
<dbReference type="CDD" id="cd00586">
    <property type="entry name" value="4HBT"/>
    <property type="match status" value="1"/>
</dbReference>
<dbReference type="PANTHER" id="PTHR31793">
    <property type="entry name" value="4-HYDROXYBENZOYL-COA THIOESTERASE FAMILY MEMBER"/>
    <property type="match status" value="1"/>
</dbReference>
<name>A0A9P4HXR7_9PEZI</name>
<dbReference type="Pfam" id="PF13279">
    <property type="entry name" value="4HBT_2"/>
    <property type="match status" value="1"/>
</dbReference>
<reference evidence="1" key="1">
    <citation type="journal article" date="2020" name="Stud. Mycol.">
        <title>101 Dothideomycetes genomes: a test case for predicting lifestyles and emergence of pathogens.</title>
        <authorList>
            <person name="Haridas S."/>
            <person name="Albert R."/>
            <person name="Binder M."/>
            <person name="Bloem J."/>
            <person name="Labutti K."/>
            <person name="Salamov A."/>
            <person name="Andreopoulos B."/>
            <person name="Baker S."/>
            <person name="Barry K."/>
            <person name="Bills G."/>
            <person name="Bluhm B."/>
            <person name="Cannon C."/>
            <person name="Castanera R."/>
            <person name="Culley D."/>
            <person name="Daum C."/>
            <person name="Ezra D."/>
            <person name="Gonzalez J."/>
            <person name="Henrissat B."/>
            <person name="Kuo A."/>
            <person name="Liang C."/>
            <person name="Lipzen A."/>
            <person name="Lutzoni F."/>
            <person name="Magnuson J."/>
            <person name="Mondo S."/>
            <person name="Nolan M."/>
            <person name="Ohm R."/>
            <person name="Pangilinan J."/>
            <person name="Park H.-J."/>
            <person name="Ramirez L."/>
            <person name="Alfaro M."/>
            <person name="Sun H."/>
            <person name="Tritt A."/>
            <person name="Yoshinaga Y."/>
            <person name="Zwiers L.-H."/>
            <person name="Turgeon B."/>
            <person name="Goodwin S."/>
            <person name="Spatafora J."/>
            <person name="Crous P."/>
            <person name="Grigoriev I."/>
        </authorList>
    </citation>
    <scope>NUCLEOTIDE SEQUENCE</scope>
    <source>
        <strain evidence="1">CBS 121410</strain>
    </source>
</reference>
<organism evidence="1 2">
    <name type="scientific">Saccharata proteae CBS 121410</name>
    <dbReference type="NCBI Taxonomy" id="1314787"/>
    <lineage>
        <taxon>Eukaryota</taxon>
        <taxon>Fungi</taxon>
        <taxon>Dikarya</taxon>
        <taxon>Ascomycota</taxon>
        <taxon>Pezizomycotina</taxon>
        <taxon>Dothideomycetes</taxon>
        <taxon>Dothideomycetes incertae sedis</taxon>
        <taxon>Botryosphaeriales</taxon>
        <taxon>Saccharataceae</taxon>
        <taxon>Saccharata</taxon>
    </lineage>
</organism>
<dbReference type="InterPro" id="IPR029069">
    <property type="entry name" value="HotDog_dom_sf"/>
</dbReference>
<evidence type="ECO:0008006" key="3">
    <source>
        <dbReference type="Google" id="ProtNLM"/>
    </source>
</evidence>
<dbReference type="EMBL" id="ML978721">
    <property type="protein sequence ID" value="KAF2087170.1"/>
    <property type="molecule type" value="Genomic_DNA"/>
</dbReference>
<dbReference type="GO" id="GO:0047617">
    <property type="term" value="F:fatty acyl-CoA hydrolase activity"/>
    <property type="evidence" value="ECO:0007669"/>
    <property type="project" value="TreeGrafter"/>
</dbReference>
<sequence>MKAFAVRPLLAPTRKLSPLAPLYKTPCSSYSTEPSELPSKINPRWLSDFKSRIGKCITFGLNAEQTRAAGSILQELARDWRELQVGSEGFLSGRGRGGLHRQQVVWGEMGVGEKGHVNNVTYIRYAESARVNWSTNFAVLDPKHKTEWSQICTPRGTGLILRSIRCDYKFPMTFPDRVSVYHKLQSEPTEGMDFFKMDVVVVSELHRRAAARCVEDIVVYDYKKGKKAALPAFMLDQFGETYKAQEAAKAQSGQRIEQLGEQVRALEVSSWDRADAVEDVGSAKA</sequence>
<dbReference type="SUPFAM" id="SSF54637">
    <property type="entry name" value="Thioesterase/thiol ester dehydrase-isomerase"/>
    <property type="match status" value="1"/>
</dbReference>
<dbReference type="OrthoDB" id="5538558at2759"/>
<dbReference type="AlphaFoldDB" id="A0A9P4HXR7"/>
<gene>
    <name evidence="1" type="ORF">K490DRAFT_42796</name>
</gene>
<evidence type="ECO:0000313" key="2">
    <source>
        <dbReference type="Proteomes" id="UP000799776"/>
    </source>
</evidence>
<evidence type="ECO:0000313" key="1">
    <source>
        <dbReference type="EMBL" id="KAF2087170.1"/>
    </source>
</evidence>
<proteinExistence type="predicted"/>
<dbReference type="PANTHER" id="PTHR31793:SF39">
    <property type="entry name" value="THIOESTERASE_THIOL ESTER DEHYDRASE-ISOMERASE"/>
    <property type="match status" value="1"/>
</dbReference>
<protein>
    <recommendedName>
        <fullName evidence="3">Thioesterase/thiol ester dehydrase-isomerase</fullName>
    </recommendedName>
</protein>
<comment type="caution">
    <text evidence="1">The sequence shown here is derived from an EMBL/GenBank/DDBJ whole genome shotgun (WGS) entry which is preliminary data.</text>
</comment>